<reference evidence="3 4" key="1">
    <citation type="submission" date="2016-02" db="EMBL/GenBank/DDBJ databases">
        <title>Complete genome sequence and transcriptome regulation of the pentose utilising yeast Sugiyamaella lignohabitans.</title>
        <authorList>
            <person name="Bellasio M."/>
            <person name="Peymann A."/>
            <person name="Valli M."/>
            <person name="Sipitzky M."/>
            <person name="Graf A."/>
            <person name="Sauer M."/>
            <person name="Marx H."/>
            <person name="Mattanovich D."/>
        </authorList>
    </citation>
    <scope>NUCLEOTIDE SEQUENCE [LARGE SCALE GENOMIC DNA]</scope>
    <source>
        <strain evidence="3 4">CBS 10342</strain>
    </source>
</reference>
<dbReference type="EMBL" id="CP014501">
    <property type="protein sequence ID" value="ANB13031.1"/>
    <property type="molecule type" value="Genomic_DNA"/>
</dbReference>
<dbReference type="InterPro" id="IPR018306">
    <property type="entry name" value="Phage_T5_Orf172_DNA-bd"/>
</dbReference>
<evidence type="ECO:0000256" key="1">
    <source>
        <dbReference type="SAM" id="MobiDB-lite"/>
    </source>
</evidence>
<gene>
    <name evidence="3" type="ORF">AWJ20_1309</name>
</gene>
<dbReference type="KEGG" id="slb:AWJ20_1309"/>
<feature type="domain" description="Bacteriophage T5 Orf172 DNA-binding" evidence="2">
    <location>
        <begin position="295"/>
        <end position="401"/>
    </location>
</feature>
<name>A0A167DL43_9ASCO</name>
<feature type="compositionally biased region" description="Basic and acidic residues" evidence="1">
    <location>
        <begin position="105"/>
        <end position="124"/>
    </location>
</feature>
<feature type="compositionally biased region" description="Low complexity" evidence="1">
    <location>
        <begin position="250"/>
        <end position="266"/>
    </location>
</feature>
<dbReference type="OrthoDB" id="4074785at2759"/>
<dbReference type="AlphaFoldDB" id="A0A167DL43"/>
<dbReference type="InterPro" id="IPR053006">
    <property type="entry name" value="Meiosis_regulatory"/>
</dbReference>
<evidence type="ECO:0000313" key="4">
    <source>
        <dbReference type="Proteomes" id="UP000189580"/>
    </source>
</evidence>
<organism evidence="3 4">
    <name type="scientific">Sugiyamaella lignohabitans</name>
    <dbReference type="NCBI Taxonomy" id="796027"/>
    <lineage>
        <taxon>Eukaryota</taxon>
        <taxon>Fungi</taxon>
        <taxon>Dikarya</taxon>
        <taxon>Ascomycota</taxon>
        <taxon>Saccharomycotina</taxon>
        <taxon>Dipodascomycetes</taxon>
        <taxon>Dipodascales</taxon>
        <taxon>Trichomonascaceae</taxon>
        <taxon>Sugiyamaella</taxon>
    </lineage>
</organism>
<dbReference type="GeneID" id="30033097"/>
<dbReference type="RefSeq" id="XP_018735508.1">
    <property type="nucleotide sequence ID" value="XM_018878178.1"/>
</dbReference>
<evidence type="ECO:0000313" key="3">
    <source>
        <dbReference type="EMBL" id="ANB13031.1"/>
    </source>
</evidence>
<sequence length="414" mass="45944">MLTCDLEPLSTALPESPRGSGKRLHHISTLSTSTTATAATLALSSRTLVSEPLSKTGYNSGLEIQNGNDFEQLSLVAKSTPPTTRRQSESPEHKHPTSASLKIPKSFERSHRKPSTEKEKDNTIRNKSGIKYTKETPRCIGATKQGRRCLNKASRHTQYCHLHIDQDKQLVNMLQALSVSTRSISPGYIYVYTLEAGHKNVHVYDHDKQAFIPLPVSSSSTNSLGSKSLPKGMSKMEALKSLSSVRTSSSTQYLKSSKTMRSPSSSELKTGAMEPKRSLFGKIFHNSRGSDREIPSRAMLVKVGQTTKTPAKRLAEWRAKCQHPIVLLSPLATSSASNSFDYSKQGWPTVQARPTEAAIHNELRALFGKGHVECTGCKDHGRHNEWFLVPADRIATLFETINYWVQLYRNEQPD</sequence>
<protein>
    <recommendedName>
        <fullName evidence="2">Bacteriophage T5 Orf172 DNA-binding domain-containing protein</fullName>
    </recommendedName>
</protein>
<keyword evidence="4" id="KW-1185">Reference proteome</keyword>
<dbReference type="Pfam" id="PF10544">
    <property type="entry name" value="T5orf172"/>
    <property type="match status" value="1"/>
</dbReference>
<dbReference type="SMART" id="SM00974">
    <property type="entry name" value="T5orf172"/>
    <property type="match status" value="1"/>
</dbReference>
<feature type="compositionally biased region" description="Basic and acidic residues" evidence="1">
    <location>
        <begin position="86"/>
        <end position="95"/>
    </location>
</feature>
<feature type="region of interest" description="Disordered" evidence="1">
    <location>
        <begin position="1"/>
        <end position="28"/>
    </location>
</feature>
<dbReference type="PANTHER" id="PTHR28094:SF1">
    <property type="entry name" value="MEIOTICALLY UP-REGULATED GENE 113 PROTEIN"/>
    <property type="match status" value="1"/>
</dbReference>
<feature type="region of interest" description="Disordered" evidence="1">
    <location>
        <begin position="79"/>
        <end position="128"/>
    </location>
</feature>
<proteinExistence type="predicted"/>
<feature type="region of interest" description="Disordered" evidence="1">
    <location>
        <begin position="250"/>
        <end position="272"/>
    </location>
</feature>
<evidence type="ECO:0000259" key="2">
    <source>
        <dbReference type="SMART" id="SM00974"/>
    </source>
</evidence>
<accession>A0A167DL43</accession>
<dbReference type="Proteomes" id="UP000189580">
    <property type="component" value="Chromosome a"/>
</dbReference>
<dbReference type="PANTHER" id="PTHR28094">
    <property type="entry name" value="MEIOTICALLY UP-REGULATED GENE 113 PROTEIN"/>
    <property type="match status" value="1"/>
</dbReference>